<dbReference type="Gene3D" id="2.40.50.140">
    <property type="entry name" value="Nucleic acid-binding proteins"/>
    <property type="match status" value="4"/>
</dbReference>
<keyword evidence="4" id="KW-1185">Reference proteome</keyword>
<evidence type="ECO:0000313" key="3">
    <source>
        <dbReference type="EMBL" id="OMO77065.1"/>
    </source>
</evidence>
<comment type="caution">
    <text evidence="3">The sequence shown here is derived from an EMBL/GenBank/DDBJ whole genome shotgun (WGS) entry which is preliminary data.</text>
</comment>
<accession>A0A1R3I388</accession>
<protein>
    <submittedName>
        <fullName evidence="3">Nucleic acid-binding protein</fullName>
    </submittedName>
</protein>
<dbReference type="Proteomes" id="UP000187203">
    <property type="component" value="Unassembled WGS sequence"/>
</dbReference>
<gene>
    <name evidence="3" type="ORF">COLO4_25373</name>
</gene>
<feature type="domain" description="Replication protein A 70 kDa DNA-binding subunit B/D first OB fold" evidence="2">
    <location>
        <begin position="5"/>
        <end position="105"/>
    </location>
</feature>
<dbReference type="SUPFAM" id="SSF50249">
    <property type="entry name" value="Nucleic acid-binding proteins"/>
    <property type="match status" value="3"/>
</dbReference>
<organism evidence="3 4">
    <name type="scientific">Corchorus olitorius</name>
    <dbReference type="NCBI Taxonomy" id="93759"/>
    <lineage>
        <taxon>Eukaryota</taxon>
        <taxon>Viridiplantae</taxon>
        <taxon>Streptophyta</taxon>
        <taxon>Embryophyta</taxon>
        <taxon>Tracheophyta</taxon>
        <taxon>Spermatophyta</taxon>
        <taxon>Magnoliopsida</taxon>
        <taxon>eudicotyledons</taxon>
        <taxon>Gunneridae</taxon>
        <taxon>Pentapetalae</taxon>
        <taxon>rosids</taxon>
        <taxon>malvids</taxon>
        <taxon>Malvales</taxon>
        <taxon>Malvaceae</taxon>
        <taxon>Grewioideae</taxon>
        <taxon>Apeibeae</taxon>
        <taxon>Corchorus</taxon>
    </lineage>
</organism>
<dbReference type="CDD" id="cd04480">
    <property type="entry name" value="RPA1_DBD_A_like"/>
    <property type="match status" value="1"/>
</dbReference>
<dbReference type="PANTHER" id="PTHR47165">
    <property type="entry name" value="OS03G0429900 PROTEIN"/>
    <property type="match status" value="1"/>
</dbReference>
<evidence type="ECO:0000313" key="4">
    <source>
        <dbReference type="Proteomes" id="UP000187203"/>
    </source>
</evidence>
<feature type="compositionally biased region" description="Basic residues" evidence="1">
    <location>
        <begin position="444"/>
        <end position="460"/>
    </location>
</feature>
<dbReference type="AlphaFoldDB" id="A0A1R3I388"/>
<dbReference type="STRING" id="93759.A0A1R3I388"/>
<evidence type="ECO:0000259" key="2">
    <source>
        <dbReference type="Pfam" id="PF02721"/>
    </source>
</evidence>
<evidence type="ECO:0000256" key="1">
    <source>
        <dbReference type="SAM" id="MobiDB-lite"/>
    </source>
</evidence>
<proteinExistence type="predicted"/>
<name>A0A1R3I388_9ROSI</name>
<feature type="region of interest" description="Disordered" evidence="1">
    <location>
        <begin position="444"/>
        <end position="464"/>
    </location>
</feature>
<reference evidence="4" key="1">
    <citation type="submission" date="2013-09" db="EMBL/GenBank/DDBJ databases">
        <title>Corchorus olitorius genome sequencing.</title>
        <authorList>
            <person name="Alam M."/>
            <person name="Haque M.S."/>
            <person name="Islam M.S."/>
            <person name="Emdad E.M."/>
            <person name="Islam M.M."/>
            <person name="Ahmed B."/>
            <person name="Halim A."/>
            <person name="Hossen Q.M.M."/>
            <person name="Hossain M.Z."/>
            <person name="Ahmed R."/>
            <person name="Khan M.M."/>
            <person name="Islam R."/>
            <person name="Rashid M.M."/>
            <person name="Khan S.A."/>
            <person name="Rahman M.S."/>
            <person name="Alam M."/>
            <person name="Yahiya A.S."/>
            <person name="Khan M.S."/>
            <person name="Azam M.S."/>
            <person name="Haque T."/>
            <person name="Lashkar M.Z.H."/>
            <person name="Akhand A.I."/>
            <person name="Morshed G."/>
            <person name="Roy S."/>
            <person name="Uddin K.S."/>
            <person name="Rabeya T."/>
            <person name="Hossain A.S."/>
            <person name="Chowdhury A."/>
            <person name="Snigdha A.R."/>
            <person name="Mortoza M.S."/>
            <person name="Matin S.A."/>
            <person name="Hoque S.M.E."/>
            <person name="Islam M.K."/>
            <person name="Roy D.K."/>
            <person name="Haider R."/>
            <person name="Moosa M.M."/>
            <person name="Elias S.M."/>
            <person name="Hasan A.M."/>
            <person name="Jahan S."/>
            <person name="Shafiuddin M."/>
            <person name="Mahmood N."/>
            <person name="Shommy N.S."/>
        </authorList>
    </citation>
    <scope>NUCLEOTIDE SEQUENCE [LARGE SCALE GENOMIC DNA]</scope>
    <source>
        <strain evidence="4">cv. O-4</strain>
    </source>
</reference>
<dbReference type="InterPro" id="IPR003871">
    <property type="entry name" value="RFA1B/D_OB_1st"/>
</dbReference>
<dbReference type="InterPro" id="IPR012340">
    <property type="entry name" value="NA-bd_OB-fold"/>
</dbReference>
<dbReference type="EMBL" id="AWUE01019011">
    <property type="protein sequence ID" value="OMO77065.1"/>
    <property type="molecule type" value="Genomic_DNA"/>
</dbReference>
<dbReference type="Pfam" id="PF02721">
    <property type="entry name" value="DUF223"/>
    <property type="match status" value="1"/>
</dbReference>
<dbReference type="PANTHER" id="PTHR47165:SF4">
    <property type="entry name" value="OS03G0429900 PROTEIN"/>
    <property type="match status" value="1"/>
</dbReference>
<dbReference type="OrthoDB" id="1750540at2759"/>
<sequence>MSLRVISQLAPPGQNQMIKLRITRIWECIIPTTRKLIGIAFLGTDDKGDAIHVHIPLAQATKFRPMFAEGMLFHLSRFQVVIPFMRNLAVSRTYAILFNKNTVAKPIPDDPRQYPRHYFEFATMEKINQLCNSDKYLVDAYGIGLSITDSEEVYITTQNRDAGKKDIMIKRMNGNEMRVIVWESCFNQIDVDELLRIRPAPVLIFAAMTVRTFGETTHLVSTSATKFYMNLDIPEVSLIQNRYEGQFEKMILIETGNSQNEMGTSSRDRTIFKVQAVVEEVDTSDGWFYKACHICNKKLDKNDIYVGCIKMSLPIRLRDETAEMDLTAFDRDAEQLTNTYISNLPTYQELSQENVPDGILVIKKKKFQFKLGLTKKVVEQNSPTYRIYSATMMPEETAIETNEKDGDNSDNCLVNLESENIEDQISYSPDHSRVDEDLFAYTTPKKKSKTKTGAKEKGKKAPPGLNQSIRLRVTRMWNCVLPASGRIISLAFLGTDMEIGQRDVEHYRALLIEGALYLLSAFRVSRPNINMISVRSAHVIWLTSRSVLHPINDDLGPFPRHSFAFNCEHHLRQMANRNRFLADIIGFVLQMFEEIIVEVPGSNRMFRRRDFTILTLYNRDVTVRVWGETLDQIDPEVLLQIVPRPVLIFAGMLVRDGEVNPFLNSCFATQIYVNLPINETAMVAVIYEDIDGPIEMMPPANQPPNHPPQ</sequence>